<accession>A0AAN7RNV5</accession>
<keyword evidence="2" id="KW-1185">Reference proteome</keyword>
<dbReference type="Proteomes" id="UP001346149">
    <property type="component" value="Unassembled WGS sequence"/>
</dbReference>
<organism evidence="1 2">
    <name type="scientific">Trapa natans</name>
    <name type="common">Water chestnut</name>
    <dbReference type="NCBI Taxonomy" id="22666"/>
    <lineage>
        <taxon>Eukaryota</taxon>
        <taxon>Viridiplantae</taxon>
        <taxon>Streptophyta</taxon>
        <taxon>Embryophyta</taxon>
        <taxon>Tracheophyta</taxon>
        <taxon>Spermatophyta</taxon>
        <taxon>Magnoliopsida</taxon>
        <taxon>eudicotyledons</taxon>
        <taxon>Gunneridae</taxon>
        <taxon>Pentapetalae</taxon>
        <taxon>rosids</taxon>
        <taxon>malvids</taxon>
        <taxon>Myrtales</taxon>
        <taxon>Lythraceae</taxon>
        <taxon>Trapa</taxon>
    </lineage>
</organism>
<protein>
    <submittedName>
        <fullName evidence="1">Uncharacterized protein</fullName>
    </submittedName>
</protein>
<name>A0AAN7RNV5_TRANT</name>
<reference evidence="1 2" key="1">
    <citation type="journal article" date="2023" name="Hortic Res">
        <title>Pangenome of water caltrop reveals structural variations and asymmetric subgenome divergence after allopolyploidization.</title>
        <authorList>
            <person name="Zhang X."/>
            <person name="Chen Y."/>
            <person name="Wang L."/>
            <person name="Yuan Y."/>
            <person name="Fang M."/>
            <person name="Shi L."/>
            <person name="Lu R."/>
            <person name="Comes H.P."/>
            <person name="Ma Y."/>
            <person name="Chen Y."/>
            <person name="Huang G."/>
            <person name="Zhou Y."/>
            <person name="Zheng Z."/>
            <person name="Qiu Y."/>
        </authorList>
    </citation>
    <scope>NUCLEOTIDE SEQUENCE [LARGE SCALE GENOMIC DNA]</scope>
    <source>
        <strain evidence="1">F231</strain>
    </source>
</reference>
<proteinExistence type="predicted"/>
<evidence type="ECO:0000313" key="2">
    <source>
        <dbReference type="Proteomes" id="UP001346149"/>
    </source>
</evidence>
<sequence length="172" mass="18387">MNACDSQVGRPLGSGPQRLKKVDPLGGFRGAEVDNVDHLFTFHGFQYGLIGDQVGELQKGAELKEQSPRKNLIGDGGHLGGVEGAVEARPALEDSVSEGLREVGGDPLHGVPVRRGVEGDALEGEVGVPDATRSNMIGTEEKVMDQIQPPLLGFEILEPWEAGRPTSSRRRE</sequence>
<evidence type="ECO:0000313" key="1">
    <source>
        <dbReference type="EMBL" id="KAK4803163.1"/>
    </source>
</evidence>
<dbReference type="EMBL" id="JAXQNO010000002">
    <property type="protein sequence ID" value="KAK4803163.1"/>
    <property type="molecule type" value="Genomic_DNA"/>
</dbReference>
<comment type="caution">
    <text evidence="1">The sequence shown here is derived from an EMBL/GenBank/DDBJ whole genome shotgun (WGS) entry which is preliminary data.</text>
</comment>
<gene>
    <name evidence="1" type="ORF">SAY86_001366</name>
</gene>
<dbReference type="AlphaFoldDB" id="A0AAN7RNV5"/>